<proteinExistence type="predicted"/>
<feature type="domain" description="Peptidase S1" evidence="3">
    <location>
        <begin position="23"/>
        <end position="254"/>
    </location>
</feature>
<dbReference type="GO" id="GO:0006508">
    <property type="term" value="P:proteolysis"/>
    <property type="evidence" value="ECO:0007669"/>
    <property type="project" value="InterPro"/>
</dbReference>
<dbReference type="InterPro" id="IPR009003">
    <property type="entry name" value="Peptidase_S1_PA"/>
</dbReference>
<evidence type="ECO:0000313" key="5">
    <source>
        <dbReference type="Proteomes" id="UP000494256"/>
    </source>
</evidence>
<gene>
    <name evidence="4" type="ORF">APLA_LOCUS8023</name>
</gene>
<evidence type="ECO:0000256" key="2">
    <source>
        <dbReference type="SAM" id="SignalP"/>
    </source>
</evidence>
<dbReference type="PROSITE" id="PS50240">
    <property type="entry name" value="TRYPSIN_DOM"/>
    <property type="match status" value="1"/>
</dbReference>
<dbReference type="Gene3D" id="2.40.10.10">
    <property type="entry name" value="Trypsin-like serine proteases"/>
    <property type="match status" value="2"/>
</dbReference>
<name>A0A8S0ZZ83_ARCPL</name>
<dbReference type="EMBL" id="CADEBD010000306">
    <property type="protein sequence ID" value="CAB3238072.1"/>
    <property type="molecule type" value="Genomic_DNA"/>
</dbReference>
<keyword evidence="2" id="KW-0732">Signal</keyword>
<evidence type="ECO:0000259" key="3">
    <source>
        <dbReference type="PROSITE" id="PS50240"/>
    </source>
</evidence>
<sequence>MSPVTVLALALLAGLASSAPNRIVGGWETTIEEWPFIVQSDSFSLWSGFWSQSCAANILNTKFVLSAAHCYEGSPTNRRIRAGSASRNIGGTLHQVDWYLNHPSYGQGLGLDGDISIVKLVTPLVYSSSVAQATIPIQDSKVPDGSAVKHAGWGTTSQGGVTNPELLETEIYVVNNKLCREIYAGSGFVSENMICAMYPQGGRDACQAKNAVGEAVSDLGGVFSYRIPIIVKLYGLMSISTPPSSSTHIRHSLER</sequence>
<dbReference type="CDD" id="cd00190">
    <property type="entry name" value="Tryp_SPc"/>
    <property type="match status" value="1"/>
</dbReference>
<dbReference type="InterPro" id="IPR001254">
    <property type="entry name" value="Trypsin_dom"/>
</dbReference>
<dbReference type="PROSITE" id="PS00134">
    <property type="entry name" value="TRYPSIN_HIS"/>
    <property type="match status" value="1"/>
</dbReference>
<comment type="caution">
    <text evidence="4">The sequence shown here is derived from an EMBL/GenBank/DDBJ whole genome shotgun (WGS) entry which is preliminary data.</text>
</comment>
<dbReference type="InterPro" id="IPR043504">
    <property type="entry name" value="Peptidase_S1_PA_chymotrypsin"/>
</dbReference>
<organism evidence="4 5">
    <name type="scientific">Arctia plantaginis</name>
    <name type="common">Wood tiger moth</name>
    <name type="synonym">Phalaena plantaginis</name>
    <dbReference type="NCBI Taxonomy" id="874455"/>
    <lineage>
        <taxon>Eukaryota</taxon>
        <taxon>Metazoa</taxon>
        <taxon>Ecdysozoa</taxon>
        <taxon>Arthropoda</taxon>
        <taxon>Hexapoda</taxon>
        <taxon>Insecta</taxon>
        <taxon>Pterygota</taxon>
        <taxon>Neoptera</taxon>
        <taxon>Endopterygota</taxon>
        <taxon>Lepidoptera</taxon>
        <taxon>Glossata</taxon>
        <taxon>Ditrysia</taxon>
        <taxon>Noctuoidea</taxon>
        <taxon>Erebidae</taxon>
        <taxon>Arctiinae</taxon>
        <taxon>Arctia</taxon>
    </lineage>
</organism>
<feature type="signal peptide" evidence="2">
    <location>
        <begin position="1"/>
        <end position="18"/>
    </location>
</feature>
<evidence type="ECO:0000256" key="1">
    <source>
        <dbReference type="ARBA" id="ARBA00023157"/>
    </source>
</evidence>
<feature type="chain" id="PRO_5035745206" description="Peptidase S1 domain-containing protein" evidence="2">
    <location>
        <begin position="19"/>
        <end position="255"/>
    </location>
</feature>
<dbReference type="AlphaFoldDB" id="A0A8S0ZZ83"/>
<dbReference type="OrthoDB" id="196264at2759"/>
<dbReference type="InterPro" id="IPR018114">
    <property type="entry name" value="TRYPSIN_HIS"/>
</dbReference>
<keyword evidence="1" id="KW-1015">Disulfide bond</keyword>
<dbReference type="SMART" id="SM00020">
    <property type="entry name" value="Tryp_SPc"/>
    <property type="match status" value="1"/>
</dbReference>
<dbReference type="Proteomes" id="UP000494256">
    <property type="component" value="Unassembled WGS sequence"/>
</dbReference>
<dbReference type="GO" id="GO:0004252">
    <property type="term" value="F:serine-type endopeptidase activity"/>
    <property type="evidence" value="ECO:0007669"/>
    <property type="project" value="InterPro"/>
</dbReference>
<dbReference type="PANTHER" id="PTHR24252">
    <property type="entry name" value="ACROSIN-RELATED"/>
    <property type="match status" value="1"/>
</dbReference>
<evidence type="ECO:0000313" key="4">
    <source>
        <dbReference type="EMBL" id="CAB3238072.1"/>
    </source>
</evidence>
<dbReference type="SUPFAM" id="SSF50494">
    <property type="entry name" value="Trypsin-like serine proteases"/>
    <property type="match status" value="1"/>
</dbReference>
<dbReference type="Pfam" id="PF00089">
    <property type="entry name" value="Trypsin"/>
    <property type="match status" value="1"/>
</dbReference>
<protein>
    <recommendedName>
        <fullName evidence="3">Peptidase S1 domain-containing protein</fullName>
    </recommendedName>
</protein>
<dbReference type="PANTHER" id="PTHR24252:SF7">
    <property type="entry name" value="HYALIN"/>
    <property type="match status" value="1"/>
</dbReference>
<reference evidence="4 5" key="1">
    <citation type="submission" date="2020-04" db="EMBL/GenBank/DDBJ databases">
        <authorList>
            <person name="Wallbank WR R."/>
            <person name="Pardo Diaz C."/>
            <person name="Kozak K."/>
            <person name="Martin S."/>
            <person name="Jiggins C."/>
            <person name="Moest M."/>
            <person name="Warren A I."/>
            <person name="Byers J.R.P. K."/>
            <person name="Montejo-Kovacevich G."/>
            <person name="Yen C E."/>
        </authorList>
    </citation>
    <scope>NUCLEOTIDE SEQUENCE [LARGE SCALE GENOMIC DNA]</scope>
</reference>
<accession>A0A8S0ZZ83</accession>